<keyword evidence="3 5" id="KW-0175">Coiled coil</keyword>
<evidence type="ECO:0000256" key="2">
    <source>
        <dbReference type="ARBA" id="ARBA00009840"/>
    </source>
</evidence>
<comment type="similarity">
    <text evidence="2">Belongs to the RmuC family.</text>
</comment>
<keyword evidence="6" id="KW-1133">Transmembrane helix</keyword>
<organism evidence="7 8">
    <name type="scientific">Microbulbifer spongiae</name>
    <dbReference type="NCBI Taxonomy" id="2944933"/>
    <lineage>
        <taxon>Bacteria</taxon>
        <taxon>Pseudomonadati</taxon>
        <taxon>Pseudomonadota</taxon>
        <taxon>Gammaproteobacteria</taxon>
        <taxon>Cellvibrionales</taxon>
        <taxon>Microbulbiferaceae</taxon>
        <taxon>Microbulbifer</taxon>
    </lineage>
</organism>
<dbReference type="EMBL" id="CP098023">
    <property type="protein sequence ID" value="WKD51436.1"/>
    <property type="molecule type" value="Genomic_DNA"/>
</dbReference>
<dbReference type="Proteomes" id="UP001321520">
    <property type="component" value="Chromosome"/>
</dbReference>
<proteinExistence type="inferred from homology"/>
<dbReference type="Pfam" id="PF02646">
    <property type="entry name" value="RmuC"/>
    <property type="match status" value="1"/>
</dbReference>
<evidence type="ECO:0000313" key="8">
    <source>
        <dbReference type="Proteomes" id="UP001321520"/>
    </source>
</evidence>
<evidence type="ECO:0000256" key="3">
    <source>
        <dbReference type="ARBA" id="ARBA00023054"/>
    </source>
</evidence>
<protein>
    <submittedName>
        <fullName evidence="7">DNA recombination protein RmuC</fullName>
    </submittedName>
</protein>
<comment type="function">
    <text evidence="1">Involved in DNA recombination.</text>
</comment>
<dbReference type="InterPro" id="IPR003798">
    <property type="entry name" value="DNA_recombination_RmuC"/>
</dbReference>
<keyword evidence="6" id="KW-0812">Transmembrane</keyword>
<keyword evidence="4" id="KW-0233">DNA recombination</keyword>
<evidence type="ECO:0000256" key="1">
    <source>
        <dbReference type="ARBA" id="ARBA00003416"/>
    </source>
</evidence>
<dbReference type="PANTHER" id="PTHR30563">
    <property type="entry name" value="DNA RECOMBINATION PROTEIN RMUC"/>
    <property type="match status" value="1"/>
</dbReference>
<reference evidence="7 8" key="1">
    <citation type="submission" date="2022-05" db="EMBL/GenBank/DDBJ databases">
        <title>Microbulbifer sp. nov., isolated from sponge.</title>
        <authorList>
            <person name="Gao L."/>
        </authorList>
    </citation>
    <scope>NUCLEOTIDE SEQUENCE [LARGE SCALE GENOMIC DNA]</scope>
    <source>
        <strain evidence="7 8">MI-G</strain>
    </source>
</reference>
<evidence type="ECO:0000256" key="5">
    <source>
        <dbReference type="SAM" id="Coils"/>
    </source>
</evidence>
<evidence type="ECO:0000256" key="6">
    <source>
        <dbReference type="SAM" id="Phobius"/>
    </source>
</evidence>
<dbReference type="RefSeq" id="WP_301418710.1">
    <property type="nucleotide sequence ID" value="NZ_CP098023.1"/>
</dbReference>
<evidence type="ECO:0000256" key="4">
    <source>
        <dbReference type="ARBA" id="ARBA00023172"/>
    </source>
</evidence>
<feature type="coiled-coil region" evidence="5">
    <location>
        <begin position="80"/>
        <end position="121"/>
    </location>
</feature>
<gene>
    <name evidence="7" type="primary">rmuC</name>
    <name evidence="7" type="ORF">M8T91_08445</name>
</gene>
<sequence>MGKLLEWTFHPGDHLGLPGANGLFPWNIQTDTAFGVWECLSMAAFTLQLNADHLALAALVLLILLGIVIWLSRAGSRRSLSRAEAALQVAEARLDSCRQREAQLDSEIEGLRAELADKLQQLTRSQVLVEKGEAALVEQRQVMEQMRRALGEQFENLANRIFEEKQQSFMRRSEDSLRKSLNPLERQLGDFRKRVEHVYDRENAERNTLLGQIKALREQTQRIGDKTLDLTAALKGDRKFQGSWGEVVLERLLEESGLRKGWEYETQVSLTSDGCRRQPDVIVRLPENKDLIIDAKVSLVGYERYNAAQTDEARAQALKQHVNALRNHISGLNKKAYERLEGVRTLDFVFIFLPIEAAYLLAMQAAPDLFRFAYDKQIVLVSPTSLMATLRTVENIWRYEKQNKNAEKIADEAGRLHDQFALVLESLDALGDRLRQAEDAYQQTYKRLASGRGNAVKRIDNLRKLGAKTRKQIAPELRERANAPEAGVLPQTATVVAKE</sequence>
<accession>A0ABY9EH27</accession>
<name>A0ABY9EH27_9GAMM</name>
<keyword evidence="8" id="KW-1185">Reference proteome</keyword>
<dbReference type="PANTHER" id="PTHR30563:SF0">
    <property type="entry name" value="DNA RECOMBINATION PROTEIN RMUC"/>
    <property type="match status" value="1"/>
</dbReference>
<feature type="transmembrane region" description="Helical" evidence="6">
    <location>
        <begin position="54"/>
        <end position="72"/>
    </location>
</feature>
<keyword evidence="6" id="KW-0472">Membrane</keyword>
<evidence type="ECO:0000313" key="7">
    <source>
        <dbReference type="EMBL" id="WKD51436.1"/>
    </source>
</evidence>